<proteinExistence type="predicted"/>
<comment type="caution">
    <text evidence="1">The sequence shown here is derived from an EMBL/GenBank/DDBJ whole genome shotgun (WGS) entry which is preliminary data.</text>
</comment>
<evidence type="ECO:0000313" key="1">
    <source>
        <dbReference type="EMBL" id="KAJ0074717.1"/>
    </source>
</evidence>
<dbReference type="EMBL" id="CM047910">
    <property type="protein sequence ID" value="KAJ0074717.1"/>
    <property type="molecule type" value="Genomic_DNA"/>
</dbReference>
<sequence length="107" mass="12063">MQIDNYYGSTTTAGPNLNGNGMQGHQCRHLHELNNLKTMMLSSRKVSQQMGLLQEVGVLMIQSCRGRSVFLPIRFTQLKAKLPLKGLSRRVLGGLRTKCSIVIYGWW</sequence>
<name>A0ACC0ZRR3_9ROSI</name>
<evidence type="ECO:0000313" key="2">
    <source>
        <dbReference type="Proteomes" id="UP001164250"/>
    </source>
</evidence>
<reference evidence="2" key="1">
    <citation type="journal article" date="2023" name="G3 (Bethesda)">
        <title>Genome assembly and association tests identify interacting loci associated with vigor, precocity, and sex in interspecific pistachio rootstocks.</title>
        <authorList>
            <person name="Palmer W."/>
            <person name="Jacygrad E."/>
            <person name="Sagayaradj S."/>
            <person name="Cavanaugh K."/>
            <person name="Han R."/>
            <person name="Bertier L."/>
            <person name="Beede B."/>
            <person name="Kafkas S."/>
            <person name="Golino D."/>
            <person name="Preece J."/>
            <person name="Michelmore R."/>
        </authorList>
    </citation>
    <scope>NUCLEOTIDE SEQUENCE [LARGE SCALE GENOMIC DNA]</scope>
</reference>
<protein>
    <submittedName>
        <fullName evidence="1">Uncharacterized protein</fullName>
    </submittedName>
</protein>
<gene>
    <name evidence="1" type="ORF">Patl1_35115</name>
</gene>
<organism evidence="1 2">
    <name type="scientific">Pistacia atlantica</name>
    <dbReference type="NCBI Taxonomy" id="434234"/>
    <lineage>
        <taxon>Eukaryota</taxon>
        <taxon>Viridiplantae</taxon>
        <taxon>Streptophyta</taxon>
        <taxon>Embryophyta</taxon>
        <taxon>Tracheophyta</taxon>
        <taxon>Spermatophyta</taxon>
        <taxon>Magnoliopsida</taxon>
        <taxon>eudicotyledons</taxon>
        <taxon>Gunneridae</taxon>
        <taxon>Pentapetalae</taxon>
        <taxon>rosids</taxon>
        <taxon>malvids</taxon>
        <taxon>Sapindales</taxon>
        <taxon>Anacardiaceae</taxon>
        <taxon>Pistacia</taxon>
    </lineage>
</organism>
<keyword evidence="2" id="KW-1185">Reference proteome</keyword>
<accession>A0ACC0ZRR3</accession>
<dbReference type="Proteomes" id="UP001164250">
    <property type="component" value="Chromosome 15"/>
</dbReference>